<comment type="caution">
    <text evidence="8">The sequence shown here is derived from an EMBL/GenBank/DDBJ whole genome shotgun (WGS) entry which is preliminary data.</text>
</comment>
<sequence length="131" mass="14196">MQWIHPKGWARLAMIAACFLAGSSVALGAFAAHGLAHQLSASYLAVFKTGVQYQMWHALALMGCALWLQHSGSRWLRAGVLCLLLGTVLFSGSLYALTLLGMPKLGMITPIGGVTFLLGWSCLMIAAWRYR</sequence>
<proteinExistence type="inferred from homology"/>
<feature type="transmembrane region" description="Helical" evidence="6">
    <location>
        <begin position="107"/>
        <end position="128"/>
    </location>
</feature>
<evidence type="ECO:0000256" key="5">
    <source>
        <dbReference type="ARBA" id="ARBA00023136"/>
    </source>
</evidence>
<evidence type="ECO:0000256" key="6">
    <source>
        <dbReference type="SAM" id="Phobius"/>
    </source>
</evidence>
<feature type="transmembrane region" description="Helical" evidence="6">
    <location>
        <begin position="80"/>
        <end position="101"/>
    </location>
</feature>
<evidence type="ECO:0000256" key="7">
    <source>
        <dbReference type="SAM" id="SignalP"/>
    </source>
</evidence>
<feature type="chain" id="PRO_5045941023" description="DUF423 domain-containing protein" evidence="7">
    <location>
        <begin position="29"/>
        <end position="131"/>
    </location>
</feature>
<evidence type="ECO:0000313" key="8">
    <source>
        <dbReference type="EMBL" id="CAH0534257.1"/>
    </source>
</evidence>
<keyword evidence="4 6" id="KW-1133">Transmembrane helix</keyword>
<keyword evidence="5 6" id="KW-0472">Membrane</keyword>
<name>A0ABN8DU10_9VIBR</name>
<feature type="transmembrane region" description="Helical" evidence="6">
    <location>
        <begin position="51"/>
        <end position="68"/>
    </location>
</feature>
<dbReference type="PANTHER" id="PTHR43461:SF1">
    <property type="entry name" value="TRANSMEMBRANE PROTEIN 256"/>
    <property type="match status" value="1"/>
</dbReference>
<dbReference type="RefSeq" id="WP_237466686.1">
    <property type="nucleotide sequence ID" value="NZ_CAKLDI010000001.1"/>
</dbReference>
<protein>
    <recommendedName>
        <fullName evidence="10">DUF423 domain-containing protein</fullName>
    </recommendedName>
</protein>
<comment type="subcellular location">
    <subcellularLocation>
        <location evidence="1">Membrane</location>
        <topology evidence="1">Multi-pass membrane protein</topology>
    </subcellularLocation>
</comment>
<keyword evidence="9" id="KW-1185">Reference proteome</keyword>
<comment type="similarity">
    <text evidence="2">Belongs to the UPF0382 family.</text>
</comment>
<evidence type="ECO:0000313" key="9">
    <source>
        <dbReference type="Proteomes" id="UP000838672"/>
    </source>
</evidence>
<reference evidence="8" key="1">
    <citation type="submission" date="2021-11" db="EMBL/GenBank/DDBJ databases">
        <authorList>
            <person name="Rodrigo-Torres L."/>
            <person name="Arahal R. D."/>
            <person name="Lucena T."/>
        </authorList>
    </citation>
    <scope>NUCLEOTIDE SEQUENCE</scope>
    <source>
        <strain evidence="8">CECT 7929</strain>
    </source>
</reference>
<evidence type="ECO:0000256" key="2">
    <source>
        <dbReference type="ARBA" id="ARBA00009694"/>
    </source>
</evidence>
<dbReference type="PANTHER" id="PTHR43461">
    <property type="entry name" value="TRANSMEMBRANE PROTEIN 256"/>
    <property type="match status" value="1"/>
</dbReference>
<keyword evidence="7" id="KW-0732">Signal</keyword>
<gene>
    <name evidence="8" type="ORF">VST7929_02172</name>
</gene>
<feature type="signal peptide" evidence="7">
    <location>
        <begin position="1"/>
        <end position="28"/>
    </location>
</feature>
<dbReference type="Proteomes" id="UP000838672">
    <property type="component" value="Unassembled WGS sequence"/>
</dbReference>
<dbReference type="EMBL" id="CAKLDI010000001">
    <property type="protein sequence ID" value="CAH0534257.1"/>
    <property type="molecule type" value="Genomic_DNA"/>
</dbReference>
<organism evidence="8 9">
    <name type="scientific">Vibrio stylophorae</name>
    <dbReference type="NCBI Taxonomy" id="659351"/>
    <lineage>
        <taxon>Bacteria</taxon>
        <taxon>Pseudomonadati</taxon>
        <taxon>Pseudomonadota</taxon>
        <taxon>Gammaproteobacteria</taxon>
        <taxon>Vibrionales</taxon>
        <taxon>Vibrionaceae</taxon>
        <taxon>Vibrio</taxon>
    </lineage>
</organism>
<evidence type="ECO:0000256" key="3">
    <source>
        <dbReference type="ARBA" id="ARBA00022692"/>
    </source>
</evidence>
<keyword evidence="3 6" id="KW-0812">Transmembrane</keyword>
<dbReference type="Pfam" id="PF04241">
    <property type="entry name" value="DUF423"/>
    <property type="match status" value="1"/>
</dbReference>
<accession>A0ABN8DU10</accession>
<evidence type="ECO:0000256" key="1">
    <source>
        <dbReference type="ARBA" id="ARBA00004141"/>
    </source>
</evidence>
<dbReference type="InterPro" id="IPR006696">
    <property type="entry name" value="DUF423"/>
</dbReference>
<evidence type="ECO:0000256" key="4">
    <source>
        <dbReference type="ARBA" id="ARBA00022989"/>
    </source>
</evidence>
<evidence type="ECO:0008006" key="10">
    <source>
        <dbReference type="Google" id="ProtNLM"/>
    </source>
</evidence>